<dbReference type="AlphaFoldDB" id="A0A9P4TRX8"/>
<dbReference type="GO" id="GO:0071944">
    <property type="term" value="C:cell periphery"/>
    <property type="evidence" value="ECO:0007669"/>
    <property type="project" value="UniProtKB-ARBA"/>
</dbReference>
<dbReference type="PANTHER" id="PTHR15549:SF33">
    <property type="entry name" value="MEMBRANE PROTEIN WSC4, PUTATIVE (AFU_ORTHOLOGUE AFUA_5G09020)-RELATED"/>
    <property type="match status" value="1"/>
</dbReference>
<feature type="region of interest" description="Disordered" evidence="5">
    <location>
        <begin position="164"/>
        <end position="186"/>
    </location>
</feature>
<evidence type="ECO:0000256" key="2">
    <source>
        <dbReference type="ARBA" id="ARBA00022692"/>
    </source>
</evidence>
<evidence type="ECO:0000313" key="9">
    <source>
        <dbReference type="Proteomes" id="UP000800093"/>
    </source>
</evidence>
<dbReference type="Proteomes" id="UP000800093">
    <property type="component" value="Unassembled WGS sequence"/>
</dbReference>
<reference evidence="9" key="1">
    <citation type="journal article" date="2020" name="Stud. Mycol.">
        <title>101 Dothideomycetes genomes: A test case for predicting lifestyles and emergence of pathogens.</title>
        <authorList>
            <person name="Haridas S."/>
            <person name="Albert R."/>
            <person name="Binder M."/>
            <person name="Bloem J."/>
            <person name="LaButti K."/>
            <person name="Salamov A."/>
            <person name="Andreopoulos B."/>
            <person name="Baker S."/>
            <person name="Barry K."/>
            <person name="Bills G."/>
            <person name="Bluhm B."/>
            <person name="Cannon C."/>
            <person name="Castanera R."/>
            <person name="Culley D."/>
            <person name="Daum C."/>
            <person name="Ezra D."/>
            <person name="Gonzalez J."/>
            <person name="Henrissat B."/>
            <person name="Kuo A."/>
            <person name="Liang C."/>
            <person name="Lipzen A."/>
            <person name="Lutzoni F."/>
            <person name="Magnuson J."/>
            <person name="Mondo S."/>
            <person name="Nolan M."/>
            <person name="Ohm R."/>
            <person name="Pangilinan J."/>
            <person name="Park H.-J."/>
            <person name="Ramirez L."/>
            <person name="Alfaro M."/>
            <person name="Sun H."/>
            <person name="Tritt A."/>
            <person name="Yoshinaga Y."/>
            <person name="Zwiers L.-H."/>
            <person name="Turgeon B."/>
            <person name="Goodwin S."/>
            <person name="Spatafora J."/>
            <person name="Crous P."/>
            <person name="Grigoriev I."/>
        </authorList>
    </citation>
    <scope>NUCLEOTIDE SEQUENCE [LARGE SCALE GENOMIC DNA]</scope>
    <source>
        <strain evidence="9">CBS 304.66</strain>
    </source>
</reference>
<keyword evidence="3 6" id="KW-1133">Transmembrane helix</keyword>
<keyword evidence="9" id="KW-1185">Reference proteome</keyword>
<evidence type="ECO:0000256" key="7">
    <source>
        <dbReference type="SAM" id="SignalP"/>
    </source>
</evidence>
<proteinExistence type="predicted"/>
<evidence type="ECO:0000256" key="3">
    <source>
        <dbReference type="ARBA" id="ARBA00022989"/>
    </source>
</evidence>
<comment type="subcellular location">
    <subcellularLocation>
        <location evidence="1">Membrane</location>
        <topology evidence="1">Single-pass membrane protein</topology>
    </subcellularLocation>
</comment>
<feature type="transmembrane region" description="Helical" evidence="6">
    <location>
        <begin position="192"/>
        <end position="215"/>
    </location>
</feature>
<evidence type="ECO:0000256" key="6">
    <source>
        <dbReference type="SAM" id="Phobius"/>
    </source>
</evidence>
<dbReference type="Gene3D" id="1.20.5.510">
    <property type="entry name" value="Single helix bin"/>
    <property type="match status" value="1"/>
</dbReference>
<evidence type="ECO:0000256" key="5">
    <source>
        <dbReference type="SAM" id="MobiDB-lite"/>
    </source>
</evidence>
<dbReference type="InterPro" id="IPR051694">
    <property type="entry name" value="Immunoregulatory_rcpt-like"/>
</dbReference>
<feature type="compositionally biased region" description="Polar residues" evidence="5">
    <location>
        <begin position="177"/>
        <end position="186"/>
    </location>
</feature>
<comment type="caution">
    <text evidence="8">The sequence shown here is derived from an EMBL/GenBank/DDBJ whole genome shotgun (WGS) entry which is preliminary data.</text>
</comment>
<keyword evidence="4 6" id="KW-0472">Membrane</keyword>
<feature type="signal peptide" evidence="7">
    <location>
        <begin position="1"/>
        <end position="17"/>
    </location>
</feature>
<accession>A0A9P4TRX8</accession>
<name>A0A9P4TRX8_9PLEO</name>
<dbReference type="EMBL" id="ML986578">
    <property type="protein sequence ID" value="KAF2271103.1"/>
    <property type="molecule type" value="Genomic_DNA"/>
</dbReference>
<feature type="chain" id="PRO_5040208238" description="Mid2 domain-containing protein" evidence="7">
    <location>
        <begin position="18"/>
        <end position="323"/>
    </location>
</feature>
<gene>
    <name evidence="8" type="ORF">CC78DRAFT_563661</name>
</gene>
<dbReference type="CDD" id="cd12087">
    <property type="entry name" value="TM_EGFR-like"/>
    <property type="match status" value="1"/>
</dbReference>
<sequence>MTLSFSIILAVCSLSLAASNPVDPTITPPARLQQLRRQDDIESYSDFIGYYNESNSFIGVASYCPAGYTFYRNWTFSIAGCCDRLAESSYNCVLDVGLMCISNTAVLFKDGSTISCTAEVSALHWVGCVDREASAFFQQMPPITSSESSISSITLSAAQITSAPATSSGSPTASIDPVNTTPLSQKSDSNKAWIAGVVVGALALVAIAGLTFWLYRMRRKSKGRIYQAAPQMAQIYPDRESVYPRQASPAPAYQDHTRFSSLNIEPQNQQWEQRTNMKTYYTQHGESSGSSQLITLHNSPPGEMSSVPSPSELPEFATRSARS</sequence>
<keyword evidence="2 6" id="KW-0812">Transmembrane</keyword>
<feature type="compositionally biased region" description="Low complexity" evidence="5">
    <location>
        <begin position="164"/>
        <end position="174"/>
    </location>
</feature>
<evidence type="ECO:0008006" key="10">
    <source>
        <dbReference type="Google" id="ProtNLM"/>
    </source>
</evidence>
<organism evidence="8 9">
    <name type="scientific">Lojkania enalia</name>
    <dbReference type="NCBI Taxonomy" id="147567"/>
    <lineage>
        <taxon>Eukaryota</taxon>
        <taxon>Fungi</taxon>
        <taxon>Dikarya</taxon>
        <taxon>Ascomycota</taxon>
        <taxon>Pezizomycotina</taxon>
        <taxon>Dothideomycetes</taxon>
        <taxon>Pleosporomycetidae</taxon>
        <taxon>Pleosporales</taxon>
        <taxon>Pleosporales incertae sedis</taxon>
        <taxon>Lojkania</taxon>
    </lineage>
</organism>
<dbReference type="PANTHER" id="PTHR15549">
    <property type="entry name" value="PAIRED IMMUNOGLOBULIN-LIKE TYPE 2 RECEPTOR"/>
    <property type="match status" value="1"/>
</dbReference>
<feature type="region of interest" description="Disordered" evidence="5">
    <location>
        <begin position="282"/>
        <end position="323"/>
    </location>
</feature>
<evidence type="ECO:0000256" key="1">
    <source>
        <dbReference type="ARBA" id="ARBA00004167"/>
    </source>
</evidence>
<evidence type="ECO:0000256" key="4">
    <source>
        <dbReference type="ARBA" id="ARBA00023136"/>
    </source>
</evidence>
<feature type="compositionally biased region" description="Polar residues" evidence="5">
    <location>
        <begin position="282"/>
        <end position="298"/>
    </location>
</feature>
<protein>
    <recommendedName>
        <fullName evidence="10">Mid2 domain-containing protein</fullName>
    </recommendedName>
</protein>
<dbReference type="GO" id="GO:0016020">
    <property type="term" value="C:membrane"/>
    <property type="evidence" value="ECO:0007669"/>
    <property type="project" value="UniProtKB-SubCell"/>
</dbReference>
<evidence type="ECO:0000313" key="8">
    <source>
        <dbReference type="EMBL" id="KAF2271103.1"/>
    </source>
</evidence>
<keyword evidence="7" id="KW-0732">Signal</keyword>